<dbReference type="Proteomes" id="UP001595887">
    <property type="component" value="Unassembled WGS sequence"/>
</dbReference>
<reference evidence="3" key="1">
    <citation type="journal article" date="2019" name="Int. J. Syst. Evol. Microbiol.">
        <title>The Global Catalogue of Microorganisms (GCM) 10K type strain sequencing project: providing services to taxonomists for standard genome sequencing and annotation.</title>
        <authorList>
            <consortium name="The Broad Institute Genomics Platform"/>
            <consortium name="The Broad Institute Genome Sequencing Center for Infectious Disease"/>
            <person name="Wu L."/>
            <person name="Ma J."/>
        </authorList>
    </citation>
    <scope>NUCLEOTIDE SEQUENCE [LARGE SCALE GENOMIC DNA]</scope>
    <source>
        <strain evidence="3">CECT 8531</strain>
    </source>
</reference>
<comment type="caution">
    <text evidence="2">The sequence shown here is derived from an EMBL/GenBank/DDBJ whole genome shotgun (WGS) entry which is preliminary data.</text>
</comment>
<name>A0ABV8RDE0_9SPHN</name>
<evidence type="ECO:0000259" key="1">
    <source>
        <dbReference type="Pfam" id="PF13566"/>
    </source>
</evidence>
<evidence type="ECO:0000313" key="3">
    <source>
        <dbReference type="Proteomes" id="UP001595887"/>
    </source>
</evidence>
<accession>A0ABV8RDE0</accession>
<keyword evidence="3" id="KW-1185">Reference proteome</keyword>
<dbReference type="EMBL" id="JBHSDH010000010">
    <property type="protein sequence ID" value="MFC4291225.1"/>
    <property type="molecule type" value="Genomic_DNA"/>
</dbReference>
<gene>
    <name evidence="2" type="ORF">ACFOWX_02230</name>
</gene>
<dbReference type="RefSeq" id="WP_381420849.1">
    <property type="nucleotide sequence ID" value="NZ_JBHSDH010000010.1"/>
</dbReference>
<evidence type="ECO:0000313" key="2">
    <source>
        <dbReference type="EMBL" id="MFC4291225.1"/>
    </source>
</evidence>
<protein>
    <submittedName>
        <fullName evidence="2">TIGR03915 family putative DNA repair protein</fullName>
    </submittedName>
</protein>
<proteinExistence type="predicted"/>
<dbReference type="InterPro" id="IPR025404">
    <property type="entry name" value="DUF4130"/>
</dbReference>
<dbReference type="Pfam" id="PF13566">
    <property type="entry name" value="DUF4130"/>
    <property type="match status" value="1"/>
</dbReference>
<sequence>MIEVVIESPDDFDAWRAKARGLLRIGAHPADVHWRMAQDAPSLFSGGAAIAHRPAAASLPAIHNAVPKIFLALAQIAMLHRDEQRFARLYSILWRLQSERGLLSRRNDDDIGWLHDRAKSVRRDIHKMHAFVRFKKIGENQDGREAFAAWYEPDHYITRHTAGFFRKRFYGMDWAIITPHARAIWQDEILCFGPGGERSEVPIHDVIDDQWRTYYGAIFNPARIKIKAMQSEMPKKYWKNLPEADQILPLLIEAPDRVKAMHEKAVQAANPKAEKWQAMLER</sequence>
<dbReference type="InterPro" id="IPR023875">
    <property type="entry name" value="DNA_repair_put"/>
</dbReference>
<dbReference type="NCBIfam" id="TIGR03915">
    <property type="entry name" value="SAM_7_link_chp"/>
    <property type="match status" value="1"/>
</dbReference>
<feature type="domain" description="DUF4130" evidence="1">
    <location>
        <begin position="84"/>
        <end position="243"/>
    </location>
</feature>
<organism evidence="2 3">
    <name type="scientific">Sphingorhabdus arenilitoris</name>
    <dbReference type="NCBI Taxonomy" id="1490041"/>
    <lineage>
        <taxon>Bacteria</taxon>
        <taxon>Pseudomonadati</taxon>
        <taxon>Pseudomonadota</taxon>
        <taxon>Alphaproteobacteria</taxon>
        <taxon>Sphingomonadales</taxon>
        <taxon>Sphingomonadaceae</taxon>
        <taxon>Sphingorhabdus</taxon>
    </lineage>
</organism>